<dbReference type="HAMAP" id="MF_00970">
    <property type="entry name" value="RNase_E"/>
    <property type="match status" value="1"/>
</dbReference>
<name>A0A9J7AVX6_9PROT</name>
<dbReference type="NCBIfam" id="TIGR00757">
    <property type="entry name" value="RNaseEG"/>
    <property type="match status" value="1"/>
</dbReference>
<evidence type="ECO:0000256" key="15">
    <source>
        <dbReference type="HAMAP-Rule" id="MF_00970"/>
    </source>
</evidence>
<keyword evidence="9 15" id="KW-0699">rRNA-binding</keyword>
<comment type="cofactor">
    <cofactor evidence="15">
        <name>Zn(2+)</name>
        <dbReference type="ChEBI" id="CHEBI:29105"/>
    </cofactor>
    <text evidence="15">Binds 2 Zn(2+) ions per homotetramer.</text>
</comment>
<dbReference type="Pfam" id="PF20833">
    <property type="entry name" value="RNase_E_G_Thio"/>
    <property type="match status" value="1"/>
</dbReference>
<keyword evidence="14 15" id="KW-0472">Membrane</keyword>
<gene>
    <name evidence="15" type="primary">rne</name>
    <name evidence="18" type="ORF">NUH88_04505</name>
</gene>
<dbReference type="GO" id="GO:0009898">
    <property type="term" value="C:cytoplasmic side of plasma membrane"/>
    <property type="evidence" value="ECO:0007669"/>
    <property type="project" value="UniProtKB-UniRule"/>
</dbReference>
<dbReference type="InterPro" id="IPR048583">
    <property type="entry name" value="RNase_E_G_thioredoxin-like"/>
</dbReference>
<accession>A0A9J7AVX6</accession>
<dbReference type="Proteomes" id="UP001060336">
    <property type="component" value="Chromosome"/>
</dbReference>
<dbReference type="GO" id="GO:0005737">
    <property type="term" value="C:cytoplasm"/>
    <property type="evidence" value="ECO:0007669"/>
    <property type="project" value="UniProtKB-SubCell"/>
</dbReference>
<evidence type="ECO:0000256" key="7">
    <source>
        <dbReference type="ARBA" id="ARBA00022722"/>
    </source>
</evidence>
<dbReference type="InterPro" id="IPR004659">
    <property type="entry name" value="RNase_E/G"/>
</dbReference>
<keyword evidence="15" id="KW-0862">Zinc</keyword>
<protein>
    <recommendedName>
        <fullName evidence="15">Ribonuclease E</fullName>
        <shortName evidence="15">RNase E</shortName>
        <ecNumber evidence="15">3.1.26.12</ecNumber>
    </recommendedName>
</protein>
<feature type="compositionally biased region" description="Acidic residues" evidence="16">
    <location>
        <begin position="147"/>
        <end position="156"/>
    </location>
</feature>
<dbReference type="SUPFAM" id="SSF50249">
    <property type="entry name" value="Nucleic acid-binding proteins"/>
    <property type="match status" value="1"/>
</dbReference>
<comment type="subcellular location">
    <subcellularLocation>
        <location evidence="15">Cytoplasm</location>
    </subcellularLocation>
    <subcellularLocation>
        <location evidence="15">Cell inner membrane</location>
        <topology evidence="15">Peripheral membrane protein</topology>
        <orientation evidence="15">Cytoplasmic side</orientation>
    </subcellularLocation>
</comment>
<dbReference type="Pfam" id="PF10150">
    <property type="entry name" value="RNase_E_G"/>
    <property type="match status" value="1"/>
</dbReference>
<evidence type="ECO:0000256" key="8">
    <source>
        <dbReference type="ARBA" id="ARBA00022723"/>
    </source>
</evidence>
<keyword evidence="12 15" id="KW-0460">Magnesium</keyword>
<keyword evidence="19" id="KW-1185">Reference proteome</keyword>
<feature type="compositionally biased region" description="Acidic residues" evidence="16">
    <location>
        <begin position="590"/>
        <end position="601"/>
    </location>
</feature>
<evidence type="ECO:0000259" key="17">
    <source>
        <dbReference type="PROSITE" id="PS50126"/>
    </source>
</evidence>
<reference evidence="18" key="1">
    <citation type="submission" date="2022-08" db="EMBL/GenBank/DDBJ databases">
        <title>Nisaea acidiphila sp. nov., isolated from a marine algal debris and emended description of the genus Nisaea Urios et al. 2008.</title>
        <authorList>
            <person name="Kwon K."/>
        </authorList>
    </citation>
    <scope>NUCLEOTIDE SEQUENCE</scope>
    <source>
        <strain evidence="18">MEBiC11861</strain>
    </source>
</reference>
<dbReference type="GO" id="GO:0008995">
    <property type="term" value="F:ribonuclease E activity"/>
    <property type="evidence" value="ECO:0007669"/>
    <property type="project" value="UniProtKB-EC"/>
</dbReference>
<dbReference type="GO" id="GO:0019843">
    <property type="term" value="F:rRNA binding"/>
    <property type="evidence" value="ECO:0007669"/>
    <property type="project" value="UniProtKB-KW"/>
</dbReference>
<evidence type="ECO:0000256" key="10">
    <source>
        <dbReference type="ARBA" id="ARBA00022759"/>
    </source>
</evidence>
<evidence type="ECO:0000256" key="16">
    <source>
        <dbReference type="SAM" id="MobiDB-lite"/>
    </source>
</evidence>
<feature type="compositionally biased region" description="Low complexity" evidence="16">
    <location>
        <begin position="678"/>
        <end position="690"/>
    </location>
</feature>
<comment type="function">
    <text evidence="15">Endoribonuclease that plays a central role in RNA processing and decay. Required for the maturation of 5S and 16S rRNAs and the majority of tRNAs. Also involved in the degradation of most mRNAs.</text>
</comment>
<keyword evidence="4 15" id="KW-0997">Cell inner membrane</keyword>
<dbReference type="GO" id="GO:0000287">
    <property type="term" value="F:magnesium ion binding"/>
    <property type="evidence" value="ECO:0007669"/>
    <property type="project" value="UniProtKB-UniRule"/>
</dbReference>
<sequence>MSKRMLIDATQEEETRVVLLSGNRVEDFDFETESRKQLKGNIYLARVTRVEPSLQAAFVEYGGNRHGFLAFSEIHPDYYRIPVEDREALLAEERSGDAVSEDAPEEPGEESVAEQPDDVEAPEAVSDDADSDDEEDGPPAPPPESVGGDDTDDSDDDRPRKNLHRRYKIQEVITRRQIMLVQVVKEERGNKGAALTTYLSLAGRYCVLMPNTARGGGVSRKITNVADRKRLKQVVEGLDVPEGMAVIVRTAGSQRTKTEIKRDYEYLLRLWSQIREKTLTSSAPCLIYEEANLIKRSIRDLYTSDIGEVLVEGEDGYRVAKDFMRTLVPSHAKRVQPYKEQTVPLFHRYQIEGQLDAIHNPVVQLKSGGYLVMNQTEALVAIDVNSGRATRERNIEETALKTNLEAADEVARQLRLRDMAGLVVIDFIDMDEPRNQHAVERRMKEAMKNDRARIQLGRISHFGLMELSRQRLRPSVFEASTQVCSQCSGSGRVRSTDSTALHVLRAVEEEGIKQKAKEIAVFVPSDVGFYILNKKRDALAAIEERYGFKVFLEADESLIPPDMRIERMIPKPASERLDLAAPIVSAPRVEEDEDEAGEERDDERRSRRSRRRRRRGGDKRAAEQQDQGESVSEEAEAEEGSAAADGASSGGDDDEGGRKRRRRGKRGGRRRSRRGGEETVAQEGAEGAEQPAEDAVASETVPDEQPAAEIAPEAEAAPADGQPEETAEEAPKPKRKPRSRRKKTAEAEGEAPAVADAEVKEADATGEEAPAAEEAPAPKPRRRSRAKKAAEPEVAVEEAAPAPAQEAPEEVSSESGADKVEEKAATESKPQPDDGSTVVNVGDDGGESKPRRGGWWNRLIPS</sequence>
<evidence type="ECO:0000313" key="18">
    <source>
        <dbReference type="EMBL" id="UUX50954.1"/>
    </source>
</evidence>
<dbReference type="PANTHER" id="PTHR30001">
    <property type="entry name" value="RIBONUCLEASE"/>
    <property type="match status" value="1"/>
</dbReference>
<evidence type="ECO:0000256" key="14">
    <source>
        <dbReference type="ARBA" id="ARBA00023136"/>
    </source>
</evidence>
<dbReference type="InterPro" id="IPR012340">
    <property type="entry name" value="NA-bd_OB-fold"/>
</dbReference>
<comment type="subunit">
    <text evidence="15">Homotetramer formed by a dimer of dimers.</text>
</comment>
<keyword evidence="5 15" id="KW-0698">rRNA processing</keyword>
<feature type="binding site" evidence="15">
    <location>
        <position position="426"/>
    </location>
    <ligand>
        <name>Mg(2+)</name>
        <dbReference type="ChEBI" id="CHEBI:18420"/>
        <note>catalytic</note>
    </ligand>
</feature>
<dbReference type="InterPro" id="IPR003029">
    <property type="entry name" value="S1_domain"/>
</dbReference>
<keyword evidence="2 15" id="KW-1003">Cell membrane</keyword>
<feature type="binding site" evidence="15">
    <location>
        <position position="487"/>
    </location>
    <ligand>
        <name>Zn(2+)</name>
        <dbReference type="ChEBI" id="CHEBI:29105"/>
        <note>ligand shared between dimeric partners</note>
    </ligand>
</feature>
<dbReference type="AlphaFoldDB" id="A0A9J7AVX6"/>
<evidence type="ECO:0000256" key="9">
    <source>
        <dbReference type="ARBA" id="ARBA00022730"/>
    </source>
</evidence>
<dbReference type="EMBL" id="CP102480">
    <property type="protein sequence ID" value="UUX50954.1"/>
    <property type="molecule type" value="Genomic_DNA"/>
</dbReference>
<dbReference type="GO" id="GO:0008033">
    <property type="term" value="P:tRNA processing"/>
    <property type="evidence" value="ECO:0007669"/>
    <property type="project" value="UniProtKB-UniRule"/>
</dbReference>
<dbReference type="GO" id="GO:0008270">
    <property type="term" value="F:zinc ion binding"/>
    <property type="evidence" value="ECO:0007669"/>
    <property type="project" value="UniProtKB-UniRule"/>
</dbReference>
<comment type="catalytic activity">
    <reaction evidence="15">
        <text>Endonucleolytic cleavage of single-stranded RNA in A- and U-rich regions.</text>
        <dbReference type="EC" id="3.1.26.12"/>
    </reaction>
</comment>
<evidence type="ECO:0000256" key="13">
    <source>
        <dbReference type="ARBA" id="ARBA00022884"/>
    </source>
</evidence>
<comment type="similarity">
    <text evidence="1">Belongs to the RNase E/G family. RNase G subfamily.</text>
</comment>
<evidence type="ECO:0000256" key="6">
    <source>
        <dbReference type="ARBA" id="ARBA00022694"/>
    </source>
</evidence>
<feature type="compositionally biased region" description="Basic residues" evidence="16">
    <location>
        <begin position="733"/>
        <end position="743"/>
    </location>
</feature>
<comment type="similarity">
    <text evidence="15">Belongs to the RNase E/G family. RNase E subfamily.</text>
</comment>
<feature type="binding site" evidence="15">
    <location>
        <position position="484"/>
    </location>
    <ligand>
        <name>Zn(2+)</name>
        <dbReference type="ChEBI" id="CHEBI:29105"/>
        <note>ligand shared between dimeric partners</note>
    </ligand>
</feature>
<feature type="compositionally biased region" description="Basic residues" evidence="16">
    <location>
        <begin position="658"/>
        <end position="673"/>
    </location>
</feature>
<dbReference type="KEGG" id="naci:NUH88_04505"/>
<feature type="compositionally biased region" description="Acidic residues" evidence="16">
    <location>
        <begin position="99"/>
        <end position="137"/>
    </location>
</feature>
<organism evidence="18 19">
    <name type="scientific">Nisaea acidiphila</name>
    <dbReference type="NCBI Taxonomy" id="1862145"/>
    <lineage>
        <taxon>Bacteria</taxon>
        <taxon>Pseudomonadati</taxon>
        <taxon>Pseudomonadota</taxon>
        <taxon>Alphaproteobacteria</taxon>
        <taxon>Rhodospirillales</taxon>
        <taxon>Thalassobaculaceae</taxon>
        <taxon>Nisaea</taxon>
    </lineage>
</organism>
<dbReference type="Gene3D" id="3.40.1260.20">
    <property type="entry name" value="Ribonuclease E, catalytic domain"/>
    <property type="match status" value="1"/>
</dbReference>
<feature type="compositionally biased region" description="Low complexity" evidence="16">
    <location>
        <begin position="797"/>
        <end position="806"/>
    </location>
</feature>
<feature type="region of interest" description="Required for zinc-mediated homotetramerization and catalytic activity" evidence="15">
    <location>
        <begin position="484"/>
        <end position="487"/>
    </location>
</feature>
<comment type="cofactor">
    <cofactor evidence="15">
        <name>Mg(2+)</name>
        <dbReference type="ChEBI" id="CHEBI:18420"/>
    </cofactor>
    <text evidence="15">Binds 1 Mg(2+) ion per subunit.</text>
</comment>
<evidence type="ECO:0000256" key="12">
    <source>
        <dbReference type="ARBA" id="ARBA00022842"/>
    </source>
</evidence>
<keyword evidence="6 15" id="KW-0819">tRNA processing</keyword>
<feature type="compositionally biased region" description="Basic and acidic residues" evidence="16">
    <location>
        <begin position="816"/>
        <end position="832"/>
    </location>
</feature>
<feature type="compositionally biased region" description="Low complexity" evidence="16">
    <location>
        <begin position="703"/>
        <end position="721"/>
    </location>
</feature>
<feature type="region of interest" description="Disordered" evidence="16">
    <location>
        <begin position="576"/>
        <end position="862"/>
    </location>
</feature>
<dbReference type="PANTHER" id="PTHR30001:SF1">
    <property type="entry name" value="RIBONUCLEASE E_G-LIKE PROTEIN, CHLOROPLASTIC"/>
    <property type="match status" value="1"/>
</dbReference>
<keyword evidence="13 15" id="KW-0694">RNA-binding</keyword>
<dbReference type="Gene3D" id="2.40.50.140">
    <property type="entry name" value="Nucleic acid-binding proteins"/>
    <property type="match status" value="1"/>
</dbReference>
<dbReference type="RefSeq" id="WP_257770215.1">
    <property type="nucleotide sequence ID" value="NZ_CP102480.1"/>
</dbReference>
<dbReference type="InterPro" id="IPR019307">
    <property type="entry name" value="RNA-bd_AU-1/RNase_E/G"/>
</dbReference>
<feature type="domain" description="S1 motif" evidence="17">
    <location>
        <begin position="40"/>
        <end position="99"/>
    </location>
</feature>
<evidence type="ECO:0000256" key="11">
    <source>
        <dbReference type="ARBA" id="ARBA00022801"/>
    </source>
</evidence>
<dbReference type="CDD" id="cd04453">
    <property type="entry name" value="S1_RNase_E"/>
    <property type="match status" value="1"/>
</dbReference>
<dbReference type="GO" id="GO:0006364">
    <property type="term" value="P:rRNA processing"/>
    <property type="evidence" value="ECO:0007669"/>
    <property type="project" value="UniProtKB-UniRule"/>
</dbReference>
<evidence type="ECO:0000313" key="19">
    <source>
        <dbReference type="Proteomes" id="UP001060336"/>
    </source>
</evidence>
<keyword evidence="11 15" id="KW-0378">Hydrolase</keyword>
<dbReference type="GO" id="GO:0000049">
    <property type="term" value="F:tRNA binding"/>
    <property type="evidence" value="ECO:0007669"/>
    <property type="project" value="UniProtKB-KW"/>
</dbReference>
<keyword evidence="7 15" id="KW-0540">Nuclease</keyword>
<evidence type="ECO:0000256" key="3">
    <source>
        <dbReference type="ARBA" id="ARBA00022490"/>
    </source>
</evidence>
<feature type="region of interest" description="Disordered" evidence="16">
    <location>
        <begin position="92"/>
        <end position="165"/>
    </location>
</feature>
<evidence type="ECO:0000256" key="5">
    <source>
        <dbReference type="ARBA" id="ARBA00022552"/>
    </source>
</evidence>
<evidence type="ECO:0000256" key="1">
    <source>
        <dbReference type="ARBA" id="ARBA00005663"/>
    </source>
</evidence>
<proteinExistence type="inferred from homology"/>
<dbReference type="GO" id="GO:0006402">
    <property type="term" value="P:mRNA catabolic process"/>
    <property type="evidence" value="ECO:0007669"/>
    <property type="project" value="UniProtKB-UniRule"/>
</dbReference>
<dbReference type="SMART" id="SM00316">
    <property type="entry name" value="S1"/>
    <property type="match status" value="1"/>
</dbReference>
<dbReference type="EC" id="3.1.26.12" evidence="15"/>
<feature type="binding site" evidence="15">
    <location>
        <position position="383"/>
    </location>
    <ligand>
        <name>Mg(2+)</name>
        <dbReference type="ChEBI" id="CHEBI:18420"/>
        <note>catalytic</note>
    </ligand>
</feature>
<keyword evidence="8 15" id="KW-0479">Metal-binding</keyword>
<feature type="compositionally biased region" description="Basic residues" evidence="16">
    <location>
        <begin position="606"/>
        <end position="617"/>
    </location>
</feature>
<keyword evidence="10 15" id="KW-0255">Endonuclease</keyword>
<keyword evidence="15" id="KW-0820">tRNA-binding</keyword>
<keyword evidence="3 15" id="KW-0963">Cytoplasm</keyword>
<evidence type="ECO:0000256" key="2">
    <source>
        <dbReference type="ARBA" id="ARBA00022475"/>
    </source>
</evidence>
<evidence type="ECO:0000256" key="4">
    <source>
        <dbReference type="ARBA" id="ARBA00022519"/>
    </source>
</evidence>
<dbReference type="InterPro" id="IPR028878">
    <property type="entry name" value="RNase_E"/>
</dbReference>
<dbReference type="PROSITE" id="PS50126">
    <property type="entry name" value="S1"/>
    <property type="match status" value="1"/>
</dbReference>